<dbReference type="EMBL" id="BMKI01000015">
    <property type="protein sequence ID" value="GGD03508.1"/>
    <property type="molecule type" value="Genomic_DNA"/>
</dbReference>
<comment type="caution">
    <text evidence="2">The sequence shown here is derived from an EMBL/GenBank/DDBJ whole genome shotgun (WGS) entry which is preliminary data.</text>
</comment>
<sequence>MTKLIYLTDTFEGDYGYCLDKEKNVMAEKNRKGLHYFDQKIACSQKDQHFTESGHYLFDYVPMVFSREDWFDDDVEKKNGTCDVVITDMISKKKLKHSLQLATMFPNKKYLHGILKNGNKRYGGLTFLVDNCLHSYSELETAGILDHKELKTNHCTSLPMVDVELSYLQAKRKMNESFFHSESITDWITEVGQLKERLNSQNKYVYGVFKIDEYWLIPLANGEINELYSSKYVIIQAFSETWLAENNLPLNTPILAQSGNSHSDRENSSSGHYRMGGQVVISDEEATLLTAIDRERNRYFIIQKGRGCSGRSYEFNKKPKWGKNDPRPTCYVSGFPLFSSNFN</sequence>
<evidence type="ECO:0000313" key="2">
    <source>
        <dbReference type="EMBL" id="GGD03508.1"/>
    </source>
</evidence>
<proteinExistence type="predicted"/>
<keyword evidence="3" id="KW-1185">Reference proteome</keyword>
<organism evidence="2 3">
    <name type="scientific">Enterococcus wangshanyuanii</name>
    <dbReference type="NCBI Taxonomy" id="2005703"/>
    <lineage>
        <taxon>Bacteria</taxon>
        <taxon>Bacillati</taxon>
        <taxon>Bacillota</taxon>
        <taxon>Bacilli</taxon>
        <taxon>Lactobacillales</taxon>
        <taxon>Enterococcaceae</taxon>
        <taxon>Enterococcus</taxon>
    </lineage>
</organism>
<reference evidence="3" key="1">
    <citation type="journal article" date="2019" name="Int. J. Syst. Evol. Microbiol.">
        <title>The Global Catalogue of Microorganisms (GCM) 10K type strain sequencing project: providing services to taxonomists for standard genome sequencing and annotation.</title>
        <authorList>
            <consortium name="The Broad Institute Genomics Platform"/>
            <consortium name="The Broad Institute Genome Sequencing Center for Infectious Disease"/>
            <person name="Wu L."/>
            <person name="Ma J."/>
        </authorList>
    </citation>
    <scope>NUCLEOTIDE SEQUENCE [LARGE SCALE GENOMIC DNA]</scope>
    <source>
        <strain evidence="3">CGMCC 1.15942</strain>
    </source>
</reference>
<evidence type="ECO:0000313" key="3">
    <source>
        <dbReference type="Proteomes" id="UP000630615"/>
    </source>
</evidence>
<dbReference type="Proteomes" id="UP000630615">
    <property type="component" value="Unassembled WGS sequence"/>
</dbReference>
<accession>A0ABQ1PTW9</accession>
<protein>
    <submittedName>
        <fullName evidence="2">Uncharacterized protein</fullName>
    </submittedName>
</protein>
<gene>
    <name evidence="2" type="ORF">GCM10011573_36200</name>
</gene>
<dbReference type="RefSeq" id="WP_088272013.1">
    <property type="nucleotide sequence ID" value="NZ_BMKI01000015.1"/>
</dbReference>
<evidence type="ECO:0000256" key="1">
    <source>
        <dbReference type="SAM" id="MobiDB-lite"/>
    </source>
</evidence>
<feature type="region of interest" description="Disordered" evidence="1">
    <location>
        <begin position="255"/>
        <end position="274"/>
    </location>
</feature>
<name>A0ABQ1PTW9_9ENTE</name>